<dbReference type="EMBL" id="FNQP01000015">
    <property type="protein sequence ID" value="SEA84317.1"/>
    <property type="molecule type" value="Genomic_DNA"/>
</dbReference>
<dbReference type="PROSITE" id="PS50817">
    <property type="entry name" value="INTEIN_N_TER"/>
    <property type="match status" value="1"/>
</dbReference>
<dbReference type="CDD" id="cd00081">
    <property type="entry name" value="Hint"/>
    <property type="match status" value="1"/>
</dbReference>
<proteinExistence type="predicted"/>
<dbReference type="GO" id="GO:0016539">
    <property type="term" value="P:intein-mediated protein splicing"/>
    <property type="evidence" value="ECO:0007669"/>
    <property type="project" value="InterPro"/>
</dbReference>
<dbReference type="Pfam" id="PF05593">
    <property type="entry name" value="RHS_repeat"/>
    <property type="match status" value="4"/>
</dbReference>
<sequence length="1660" mass="184398">MEPTNMQAITRKAFLPHTFCNGISMKKTSEILISLLLMLMILVSSVFMATTASAEGSGVSMYSGGFGKANRSGKVKKAGGDYNNAVYEEEITDLAVKVLGGTVKHTRYLSGGVTQFNPNWVNLSLEFSEEKTSFLPIALKRNRYKYERQGESETWVYDERNYIVKTTNGYRWHDREGGWIDYDNDGVTLGYGDRNNVQVTFTRDTKGRIAQVLDHFKTPVLTLSYYADTGWLEKVADYTGRQASYEYSAIPLIGGGTSSGTVYPTLESNETSDPVSSGTSSRGVIYGGRLTKVTDVNGQIWVYSYGSLYLLTKKTGPGGQVIDIGYGGLADDQGSGGGGSGGANIAVCTDWVAESWERGGDGNWKTKMKCLSSSSSGSAVVIESDPNAQIQLNPEDRVDPVIKSIKVNGEQLRRYIYLYNKVKKQWVRGVQDGDGGLIVTRINEQGELLELIRNGRSTEKMVIAGNSYTLIDENGNKTATQKDSFRNVTQIIYADGSTRSTAWNTEYSLPTSFTDENGNVTLYEYDAHGNLLKETEAAGTAETIVTQYEYDQYGQGTKIIYADGRVEQWTYDDKGNETTYTDGEGYVTRYEDYDAEGNPRKITDGRGKVTLSEYDNAGNVTQVTTPLGHATKYAYDGRGNLVKLTDARQQETTLVYDVRNRLIDIHNPLGATTHIGYNSRGYITSIVDATQKTVLKAEYDLNGHLVKTIDGNGNEVNGDYGYLNLKPYKGLLNETHYPGYSTTLEYDSLNRVTRETDQADGEIPRTRSYKYDLAGSLAQFTDPNGHVSKLFYDAHQRVIRHEDRMQQSTQYGYDIHHNLNQVTNARNEQIRRYEYNDRDELTKEILPDNSEYRLEYDANGNVIKQIDAKGQVSTYEYDDDDRLISSSYFDNETASAGIANAKKTITYGYDVLDRLTSYDDGVTSGSYTYDAADRLTRWTINYGSFSKTAAYSYYPNGLKKSFTGPDGITVTYSYDNNNQLQTVSIPGQGSFVVNENQWMAAKTVTLPGGIQQGREYDGYLRPRQINVSKGAGTKLFDYQYEYDSADNITAQNIQTGSKPGQRHFEYDSKERLTQYTLPGDNGSTETVNLGYDAVGNRSSDSRDDYQNPGWDYDAQDRLTRRGDLNYGYDANGSLISISHATLNLQKTFVYDHVNRLREVKAADGSSIASYQYDPFGRRISKTVNGNTTYFFYASEGLVAEFDASGNVTTRYGYKPGSTWGTSPLYIQQNGYTGYYLNDHLGTPQQVVTASGTVLWDASYTPFGQASVNTKTITNNLRLAGQYYDAETGLHYNYFRYYDPEIGRYITSDPIGLAGGINTYAYVGGNPLYWIDPLGLSPSSSEAGQFVDWLLNHANQDISDQGGLGALFWDMTAANVIDAFNQFAGGCFEDALTSAALAVFKPFKLIKKLEKKFCSFEGSTLVATPEGYREISSLKEGDLVYARDEKTGEVAAKPVSHVFVEAHDSDVRLLTVASVSGETVITTSDEHPFFVEGKGWIRADELQTGDQLVSLKGDRLTLKGSERLDSAIEMYNLEVADFHTYAVSDQELWVHNTCVLKDTTRFINGVKVVDKRTGTVLDGTVDLKPTLDRIKSGEKFPHRNDGSIFKNKEGLLPKKPEGYYTEYVHPTPNVNGPGPQRIITGAGGDAYYTADHYGTFIPINP</sequence>
<name>A0A1H4EHH8_9GAMM</name>
<dbReference type="NCBIfam" id="TIGR03696">
    <property type="entry name" value="Rhs_assc_core"/>
    <property type="match status" value="1"/>
</dbReference>
<evidence type="ECO:0000313" key="6">
    <source>
        <dbReference type="Proteomes" id="UP000199397"/>
    </source>
</evidence>
<dbReference type="InterPro" id="IPR006530">
    <property type="entry name" value="YD"/>
</dbReference>
<dbReference type="Pfam" id="PF25023">
    <property type="entry name" value="TEN_YD-shell"/>
    <property type="match status" value="3"/>
</dbReference>
<feature type="domain" description="Hint" evidence="4">
    <location>
        <begin position="1412"/>
        <end position="1511"/>
    </location>
</feature>
<dbReference type="Pfam" id="PF00545">
    <property type="entry name" value="Ribonuclease"/>
    <property type="match status" value="1"/>
</dbReference>
<dbReference type="SMART" id="SM00306">
    <property type="entry name" value="HintN"/>
    <property type="match status" value="1"/>
</dbReference>
<dbReference type="Pfam" id="PF07591">
    <property type="entry name" value="PT-HINT"/>
    <property type="match status" value="1"/>
</dbReference>
<gene>
    <name evidence="5" type="ORF">SAMN05660964_02607</name>
</gene>
<keyword evidence="3" id="KW-0378">Hydrolase</keyword>
<dbReference type="PANTHER" id="PTHR32305:SF15">
    <property type="entry name" value="PROTEIN RHSA-RELATED"/>
    <property type="match status" value="1"/>
</dbReference>
<dbReference type="InterPro" id="IPR031325">
    <property type="entry name" value="RHS_repeat"/>
</dbReference>
<reference evidence="5 6" key="1">
    <citation type="submission" date="2016-10" db="EMBL/GenBank/DDBJ databases">
        <authorList>
            <person name="de Groot N.N."/>
        </authorList>
    </citation>
    <scope>NUCLEOTIDE SEQUENCE [LARGE SCALE GENOMIC DNA]</scope>
    <source>
        <strain evidence="5 6">DSM 21228</strain>
    </source>
</reference>
<dbReference type="InterPro" id="IPR000026">
    <property type="entry name" value="N1-like"/>
</dbReference>
<dbReference type="Gene3D" id="2.180.10.10">
    <property type="entry name" value="RHS repeat-associated core"/>
    <property type="match status" value="2"/>
</dbReference>
<dbReference type="Gene3D" id="2.170.16.10">
    <property type="entry name" value="Hedgehog/Intein (Hint) domain"/>
    <property type="match status" value="1"/>
</dbReference>
<evidence type="ECO:0000256" key="2">
    <source>
        <dbReference type="ARBA" id="ARBA00022737"/>
    </source>
</evidence>
<keyword evidence="1" id="KW-0540">Nuclease</keyword>
<dbReference type="NCBIfam" id="TIGR01643">
    <property type="entry name" value="YD_repeat_2x"/>
    <property type="match status" value="7"/>
</dbReference>
<dbReference type="SUPFAM" id="SSF51294">
    <property type="entry name" value="Hedgehog/intein (Hint) domain"/>
    <property type="match status" value="1"/>
</dbReference>
<organism evidence="5 6">
    <name type="scientific">Thiothrix caldifontis</name>
    <dbReference type="NCBI Taxonomy" id="525918"/>
    <lineage>
        <taxon>Bacteria</taxon>
        <taxon>Pseudomonadati</taxon>
        <taxon>Pseudomonadota</taxon>
        <taxon>Gammaproteobacteria</taxon>
        <taxon>Thiotrichales</taxon>
        <taxon>Thiotrichaceae</taxon>
        <taxon>Thiothrix</taxon>
    </lineage>
</organism>
<evidence type="ECO:0000256" key="1">
    <source>
        <dbReference type="ARBA" id="ARBA00022722"/>
    </source>
</evidence>
<keyword evidence="6" id="KW-1185">Reference proteome</keyword>
<dbReference type="GO" id="GO:0004521">
    <property type="term" value="F:RNA endonuclease activity"/>
    <property type="evidence" value="ECO:0007669"/>
    <property type="project" value="InterPro"/>
</dbReference>
<dbReference type="GO" id="GO:0003723">
    <property type="term" value="F:RNA binding"/>
    <property type="evidence" value="ECO:0007669"/>
    <property type="project" value="InterPro"/>
</dbReference>
<dbReference type="InterPro" id="IPR056823">
    <property type="entry name" value="TEN-like_YD-shell"/>
</dbReference>
<dbReference type="Gene3D" id="3.10.450.30">
    <property type="entry name" value="Microbial ribonucleases"/>
    <property type="match status" value="1"/>
</dbReference>
<dbReference type="InterPro" id="IPR006141">
    <property type="entry name" value="Intein_N"/>
</dbReference>
<dbReference type="InterPro" id="IPR016191">
    <property type="entry name" value="Ribonuclease/ribotoxin"/>
</dbReference>
<dbReference type="SUPFAM" id="SSF53933">
    <property type="entry name" value="Microbial ribonucleases"/>
    <property type="match status" value="1"/>
</dbReference>
<evidence type="ECO:0000256" key="3">
    <source>
        <dbReference type="ARBA" id="ARBA00022801"/>
    </source>
</evidence>
<dbReference type="InterPro" id="IPR022385">
    <property type="entry name" value="Rhs_assc_core"/>
</dbReference>
<accession>A0A1H4EHH8</accession>
<dbReference type="STRING" id="525918.SAMN05660964_02607"/>
<dbReference type="Proteomes" id="UP000199397">
    <property type="component" value="Unassembled WGS sequence"/>
</dbReference>
<evidence type="ECO:0000313" key="5">
    <source>
        <dbReference type="EMBL" id="SEA84317.1"/>
    </source>
</evidence>
<evidence type="ECO:0000259" key="4">
    <source>
        <dbReference type="SMART" id="SM00306"/>
    </source>
</evidence>
<dbReference type="InterPro" id="IPR036844">
    <property type="entry name" value="Hint_dom_sf"/>
</dbReference>
<dbReference type="InterPro" id="IPR003587">
    <property type="entry name" value="Hint_dom_N"/>
</dbReference>
<keyword evidence="2" id="KW-0677">Repeat</keyword>
<protein>
    <submittedName>
        <fullName evidence="5">RHS repeat-associated core domain-containing protein</fullName>
    </submittedName>
</protein>
<dbReference type="OrthoDB" id="5620365at2"/>
<dbReference type="InterPro" id="IPR050708">
    <property type="entry name" value="T6SS_VgrG/RHS"/>
</dbReference>
<dbReference type="GO" id="GO:0016787">
    <property type="term" value="F:hydrolase activity"/>
    <property type="evidence" value="ECO:0007669"/>
    <property type="project" value="UniProtKB-KW"/>
</dbReference>
<dbReference type="PANTHER" id="PTHR32305">
    <property type="match status" value="1"/>
</dbReference>